<feature type="domain" description="ER membrane protein complex subunit 1 C-terminal" evidence="13">
    <location>
        <begin position="705"/>
        <end position="924"/>
    </location>
</feature>
<organism evidence="14">
    <name type="scientific">Palpitomonas bilix</name>
    <dbReference type="NCBI Taxonomy" id="652834"/>
    <lineage>
        <taxon>Eukaryota</taxon>
        <taxon>Eukaryota incertae sedis</taxon>
    </lineage>
</organism>
<keyword evidence="9 11" id="KW-0472">Membrane</keyword>
<evidence type="ECO:0000256" key="12">
    <source>
        <dbReference type="SAM" id="SignalP"/>
    </source>
</evidence>
<keyword evidence="10" id="KW-0325">Glycoprotein</keyword>
<comment type="similarity">
    <text evidence="2">Belongs to the EMC1 family.</text>
</comment>
<evidence type="ECO:0000256" key="6">
    <source>
        <dbReference type="ARBA" id="ARBA00022729"/>
    </source>
</evidence>
<evidence type="ECO:0000313" key="14">
    <source>
        <dbReference type="EMBL" id="CAE0260415.1"/>
    </source>
</evidence>
<feature type="chain" id="PRO_5031329264" description="ER membrane protein complex subunit 1" evidence="12">
    <location>
        <begin position="18"/>
        <end position="925"/>
    </location>
</feature>
<keyword evidence="5 11" id="KW-0812">Transmembrane</keyword>
<evidence type="ECO:0000256" key="3">
    <source>
        <dbReference type="ARBA" id="ARBA00011276"/>
    </source>
</evidence>
<accession>A0A7S3DKC9</accession>
<dbReference type="Gene3D" id="2.140.10.10">
    <property type="entry name" value="Quinoprotein alcohol dehydrogenase-like superfamily"/>
    <property type="match status" value="1"/>
</dbReference>
<dbReference type="InterPro" id="IPR011047">
    <property type="entry name" value="Quinoprotein_ADH-like_sf"/>
</dbReference>
<keyword evidence="8 11" id="KW-1133">Transmembrane helix</keyword>
<feature type="signal peptide" evidence="12">
    <location>
        <begin position="1"/>
        <end position="17"/>
    </location>
</feature>
<dbReference type="SMART" id="SM00564">
    <property type="entry name" value="PQQ"/>
    <property type="match status" value="3"/>
</dbReference>
<protein>
    <recommendedName>
        <fullName evidence="4">ER membrane protein complex subunit 1</fullName>
    </recommendedName>
</protein>
<evidence type="ECO:0000256" key="9">
    <source>
        <dbReference type="ARBA" id="ARBA00023136"/>
    </source>
</evidence>
<gene>
    <name evidence="14" type="ORF">PBIL07802_LOCUS22694</name>
</gene>
<evidence type="ECO:0000256" key="8">
    <source>
        <dbReference type="ARBA" id="ARBA00022989"/>
    </source>
</evidence>
<keyword evidence="7" id="KW-0256">Endoplasmic reticulum</keyword>
<dbReference type="InterPro" id="IPR015943">
    <property type="entry name" value="WD40/YVTN_repeat-like_dom_sf"/>
</dbReference>
<evidence type="ECO:0000256" key="11">
    <source>
        <dbReference type="SAM" id="Phobius"/>
    </source>
</evidence>
<evidence type="ECO:0000256" key="10">
    <source>
        <dbReference type="ARBA" id="ARBA00023180"/>
    </source>
</evidence>
<name>A0A7S3DKC9_9EUKA</name>
<sequence>MRAVFAVLALLCVAANGVLVRDMGVKDWYLQKIGIPTSATYLSNKDVVLGTADGIFSAVDVSGNVKWRHFPREPSTPAGHVIVGEALYTLSIDDAGVVLTSVNLKTGILKYQKVVRNSPSPNAKIAAVGGAIAVIDATATLHKYGDGEPLFSASAVADFTVVDVVGQSTGELKGKSLFLGEENAAPSFFLLDRKTKEVSAVQSNPDFSQYATSTETSFFILSASDPTSAYRIRYNDAVELEIVLVPIESSHHMVGFVQSDRGGNFVVGRAAEGHTVVLEETMSALAEAGVFASSSYITAMASKKEDYAASIVNLEKDGKKIHVEGTTIAENMPWFGSDKGLAPPGEADAVFAASYPIGNSVYAVVAFTDGTVIATANGKELWSKDESLAYVEKALVVETPAVRAAGTVEEEDAWTMLVVSVQDFLEDVQSMVKSVLVLSPLLRAVFPHISASEGVERKAKHQSFGFDGVAVLTTKMEKVVALDAATGEHLWSVYHKGGHIAGVIKTRTAAQWGMEVAVVVSYAQKGVSTVYWFDAVSGKVNKKEEVNYIVDMVSLFDTIGDNHRYPLVLYHGGSMSILPAPTEDRTKPTVFYTVDKKTGVAKGWSVKVQKGKVEEKEAWLVNFAQNGETVVEVATTGTHDGRIQTPGRAIGDGSVLRKYLVPALVSVLTLKDRTLTLYVINAATGGVIASRVHQDTKAPFTLSMTENVIVYGFVHKSVAKVMHRLESIELFEEGKKEWDFDEFSKVVLSSDTEKRSAFAVRDPQIMAKSFVVHAPVKASTFTTSHQGITTKQFVSGFADDRIHVIDRRAIDPRRPEKPTDADKEEGLMPYMPFLGIDLRAHISYNLTIAKLAGITSAPSERESTSVIFAWGHDLFCTAVTPARSYDKLNDDFNYSLLAVMTIALIVATFVLKSMAASNNVKMAWS</sequence>
<dbReference type="SUPFAM" id="SSF50998">
    <property type="entry name" value="Quinoprotein alcohol dehydrogenase-like"/>
    <property type="match status" value="1"/>
</dbReference>
<dbReference type="Gene3D" id="2.130.10.10">
    <property type="entry name" value="YVTN repeat-like/Quinoprotein amine dehydrogenase"/>
    <property type="match status" value="1"/>
</dbReference>
<comment type="subcellular location">
    <subcellularLocation>
        <location evidence="1">Endoplasmic reticulum membrane</location>
        <topology evidence="1">Single-pass type I membrane protein</topology>
    </subcellularLocation>
</comment>
<evidence type="ECO:0000259" key="13">
    <source>
        <dbReference type="Pfam" id="PF07774"/>
    </source>
</evidence>
<dbReference type="Pfam" id="PF07774">
    <property type="entry name" value="EMC1_C"/>
    <property type="match status" value="1"/>
</dbReference>
<dbReference type="GO" id="GO:0072546">
    <property type="term" value="C:EMC complex"/>
    <property type="evidence" value="ECO:0007669"/>
    <property type="project" value="InterPro"/>
</dbReference>
<feature type="transmembrane region" description="Helical" evidence="11">
    <location>
        <begin position="892"/>
        <end position="911"/>
    </location>
</feature>
<dbReference type="PANTHER" id="PTHR21573">
    <property type="entry name" value="ER MEMBRANE PROTEIN COMPLEX SUBUNIT 1"/>
    <property type="match status" value="1"/>
</dbReference>
<evidence type="ECO:0000256" key="5">
    <source>
        <dbReference type="ARBA" id="ARBA00022692"/>
    </source>
</evidence>
<comment type="subunit">
    <text evidence="3">Component of the ER membrane protein complex (EMC).</text>
</comment>
<evidence type="ECO:0000256" key="2">
    <source>
        <dbReference type="ARBA" id="ARBA00007904"/>
    </source>
</evidence>
<evidence type="ECO:0000256" key="4">
    <source>
        <dbReference type="ARBA" id="ARBA00020824"/>
    </source>
</evidence>
<evidence type="ECO:0000256" key="7">
    <source>
        <dbReference type="ARBA" id="ARBA00022824"/>
    </source>
</evidence>
<keyword evidence="6 12" id="KW-0732">Signal</keyword>
<dbReference type="InterPro" id="IPR026895">
    <property type="entry name" value="EMC1"/>
</dbReference>
<reference evidence="14" key="1">
    <citation type="submission" date="2021-01" db="EMBL/GenBank/DDBJ databases">
        <authorList>
            <person name="Corre E."/>
            <person name="Pelletier E."/>
            <person name="Niang G."/>
            <person name="Scheremetjew M."/>
            <person name="Finn R."/>
            <person name="Kale V."/>
            <person name="Holt S."/>
            <person name="Cochrane G."/>
            <person name="Meng A."/>
            <person name="Brown T."/>
            <person name="Cohen L."/>
        </authorList>
    </citation>
    <scope>NUCLEOTIDE SEQUENCE</scope>
    <source>
        <strain evidence="14">NIES-2562</strain>
    </source>
</reference>
<dbReference type="GO" id="GO:0034975">
    <property type="term" value="P:protein folding in endoplasmic reticulum"/>
    <property type="evidence" value="ECO:0007669"/>
    <property type="project" value="TreeGrafter"/>
</dbReference>
<dbReference type="InterPro" id="IPR018391">
    <property type="entry name" value="PQQ_b-propeller_rpt"/>
</dbReference>
<evidence type="ECO:0000256" key="1">
    <source>
        <dbReference type="ARBA" id="ARBA00004115"/>
    </source>
</evidence>
<proteinExistence type="inferred from homology"/>
<dbReference type="PANTHER" id="PTHR21573:SF0">
    <property type="entry name" value="ER MEMBRANE PROTEIN COMPLEX SUBUNIT 1"/>
    <property type="match status" value="1"/>
</dbReference>
<dbReference type="EMBL" id="HBIB01034935">
    <property type="protein sequence ID" value="CAE0260415.1"/>
    <property type="molecule type" value="Transcribed_RNA"/>
</dbReference>
<dbReference type="AlphaFoldDB" id="A0A7S3DKC9"/>
<dbReference type="InterPro" id="IPR011678">
    <property type="entry name" value="EMC1_C"/>
</dbReference>